<evidence type="ECO:0000313" key="1">
    <source>
        <dbReference type="EMBL" id="KAL0562453.1"/>
    </source>
</evidence>
<proteinExistence type="predicted"/>
<name>A0ABR3EHV0_9AGAR</name>
<reference evidence="1 2" key="1">
    <citation type="submission" date="2024-02" db="EMBL/GenBank/DDBJ databases">
        <title>A draft genome for the cacao thread blight pathogen Marasmius crinis-equi.</title>
        <authorList>
            <person name="Cohen S.P."/>
            <person name="Baruah I.K."/>
            <person name="Amoako-Attah I."/>
            <person name="Bukari Y."/>
            <person name="Meinhardt L.W."/>
            <person name="Bailey B.A."/>
        </authorList>
    </citation>
    <scope>NUCLEOTIDE SEQUENCE [LARGE SCALE GENOMIC DNA]</scope>
    <source>
        <strain evidence="1 2">GH-76</strain>
    </source>
</reference>
<sequence length="75" mass="8610">NPAAPPITVNLGTEGGRLYLGRFKERLGRLGVEKTPMEFYNRRRKHWEPFTWDGGIEIRGKTEVAIKERGLEVTL</sequence>
<feature type="non-terminal residue" evidence="1">
    <location>
        <position position="75"/>
    </location>
</feature>
<dbReference type="Proteomes" id="UP001465976">
    <property type="component" value="Unassembled WGS sequence"/>
</dbReference>
<accession>A0ABR3EHV0</accession>
<protein>
    <submittedName>
        <fullName evidence="1">Uncharacterized protein</fullName>
    </submittedName>
</protein>
<feature type="non-terminal residue" evidence="1">
    <location>
        <position position="1"/>
    </location>
</feature>
<keyword evidence="2" id="KW-1185">Reference proteome</keyword>
<evidence type="ECO:0000313" key="2">
    <source>
        <dbReference type="Proteomes" id="UP001465976"/>
    </source>
</evidence>
<dbReference type="EMBL" id="JBAHYK010005694">
    <property type="protein sequence ID" value="KAL0562453.1"/>
    <property type="molecule type" value="Genomic_DNA"/>
</dbReference>
<organism evidence="1 2">
    <name type="scientific">Marasmius crinis-equi</name>
    <dbReference type="NCBI Taxonomy" id="585013"/>
    <lineage>
        <taxon>Eukaryota</taxon>
        <taxon>Fungi</taxon>
        <taxon>Dikarya</taxon>
        <taxon>Basidiomycota</taxon>
        <taxon>Agaricomycotina</taxon>
        <taxon>Agaricomycetes</taxon>
        <taxon>Agaricomycetidae</taxon>
        <taxon>Agaricales</taxon>
        <taxon>Marasmiineae</taxon>
        <taxon>Marasmiaceae</taxon>
        <taxon>Marasmius</taxon>
    </lineage>
</organism>
<gene>
    <name evidence="1" type="ORF">V5O48_019634</name>
</gene>
<comment type="caution">
    <text evidence="1">The sequence shown here is derived from an EMBL/GenBank/DDBJ whole genome shotgun (WGS) entry which is preliminary data.</text>
</comment>